<dbReference type="OrthoDB" id="10259843at2759"/>
<dbReference type="GO" id="GO:0003723">
    <property type="term" value="F:RNA binding"/>
    <property type="evidence" value="ECO:0007669"/>
    <property type="project" value="UniProtKB-KW"/>
</dbReference>
<accession>A0A9W4WU43</accession>
<comment type="caution">
    <text evidence="14">The sequence shown here is derived from an EMBL/GenBank/DDBJ whole genome shotgun (WGS) entry which is preliminary data.</text>
</comment>
<evidence type="ECO:0000256" key="7">
    <source>
        <dbReference type="ARBA" id="ARBA00047984"/>
    </source>
</evidence>
<keyword evidence="2 9" id="KW-0547">Nucleotide-binding</keyword>
<dbReference type="CDD" id="cd17947">
    <property type="entry name" value="DEADc_DDX27"/>
    <property type="match status" value="1"/>
</dbReference>
<comment type="similarity">
    <text evidence="9">Belongs to the DEAD box helicase family.</text>
</comment>
<feature type="compositionally biased region" description="Basic residues" evidence="10">
    <location>
        <begin position="703"/>
        <end position="722"/>
    </location>
</feature>
<dbReference type="InterPro" id="IPR000629">
    <property type="entry name" value="RNA-helicase_DEAD-box_CS"/>
</dbReference>
<sequence length="722" mass="82620">MGDFVMTIEDDTEIIIPEEESSDVNNDPQSNVNTENDNINPEFTFFIDGFNNAIEHPWDFNAARAGLKPKILVTSRTIDEIIEKKRLDTKKTKIDKANGHNKNGNNKVITKSKHGDELSMSEENDDDFEKEYVGRKKKKEILKQNVVNEDNQTEDDDEKDSDEDDPFAFGGGVDYVIEDEEVSSETDNEYERERKKAYFADKSEIIQNQDLASAESFQTMNLSRPILKGLSHLGFIQPTPIQKQAIPIALMGKDICGGAITGSGKTIAFLVPIIERLLYRPRQTAEVRVLILAPTRELAIQCHSVASKLAAFTDITLCLCVGGLSLKKQETELRVRPDIVIATPGRLIDHIRNSISFSLENIEILIIDEADRMLEDGFADELNEIVKNCPKSRQTMLFSATMTDNIDELIRLSLNRPVKLMVDHIKATNTKLLQEFIRIREHQEKNREIILLILWLRASELHGNLSQEQRLEALEAFRDGKVDYLLATDLASRGLDIKGIETVINHNMPQSYDHYIHRVGRTARAGRNGRSVTLTGEEDRKLLKMVIKHSQKEQIKRRNIDTELIREYGEKLVDIKKKVVEVLKEEKEEKLIKQTEMELLKGQNLIKYKDEIVSRPARTWFQTEKEKKSSKNLSVEEYNEKFDVKKRRRDEDDEGEKKKVKRDKYAGFEMDLADATKKNAFTVVPKNKGVGKEKSKSRDVIKKKVKSGGVVKKKGKNVKRRK</sequence>
<dbReference type="SMART" id="SM00490">
    <property type="entry name" value="HELICc"/>
    <property type="match status" value="1"/>
</dbReference>
<feature type="short sequence motif" description="Q motif" evidence="8">
    <location>
        <begin position="215"/>
        <end position="243"/>
    </location>
</feature>
<evidence type="ECO:0000256" key="1">
    <source>
        <dbReference type="ARBA" id="ARBA00012552"/>
    </source>
</evidence>
<keyword evidence="5 9" id="KW-0067">ATP-binding</keyword>
<evidence type="ECO:0000256" key="2">
    <source>
        <dbReference type="ARBA" id="ARBA00022741"/>
    </source>
</evidence>
<dbReference type="PANTHER" id="PTHR47959">
    <property type="entry name" value="ATP-DEPENDENT RNA HELICASE RHLE-RELATED"/>
    <property type="match status" value="1"/>
</dbReference>
<gene>
    <name evidence="14" type="ORF">FWILDA_LOCUS5511</name>
</gene>
<dbReference type="InterPro" id="IPR001650">
    <property type="entry name" value="Helicase_C-like"/>
</dbReference>
<feature type="region of interest" description="Disordered" evidence="10">
    <location>
        <begin position="92"/>
        <end position="128"/>
    </location>
</feature>
<name>A0A9W4WU43_9GLOM</name>
<dbReference type="EMBL" id="CAMKVN010000921">
    <property type="protein sequence ID" value="CAI2172301.1"/>
    <property type="molecule type" value="Genomic_DNA"/>
</dbReference>
<protein>
    <recommendedName>
        <fullName evidence="1">RNA helicase</fullName>
        <ecNumber evidence="1">3.6.4.13</ecNumber>
    </recommendedName>
</protein>
<evidence type="ECO:0000259" key="12">
    <source>
        <dbReference type="PROSITE" id="PS51194"/>
    </source>
</evidence>
<dbReference type="InterPro" id="IPR014001">
    <property type="entry name" value="Helicase_ATP-bd"/>
</dbReference>
<keyword evidence="4 9" id="KW-0347">Helicase</keyword>
<evidence type="ECO:0000259" key="13">
    <source>
        <dbReference type="PROSITE" id="PS51195"/>
    </source>
</evidence>
<dbReference type="CDD" id="cd18787">
    <property type="entry name" value="SF2_C_DEAD"/>
    <property type="match status" value="1"/>
</dbReference>
<evidence type="ECO:0000256" key="4">
    <source>
        <dbReference type="ARBA" id="ARBA00022806"/>
    </source>
</evidence>
<organism evidence="14 15">
    <name type="scientific">Funneliformis geosporum</name>
    <dbReference type="NCBI Taxonomy" id="1117311"/>
    <lineage>
        <taxon>Eukaryota</taxon>
        <taxon>Fungi</taxon>
        <taxon>Fungi incertae sedis</taxon>
        <taxon>Mucoromycota</taxon>
        <taxon>Glomeromycotina</taxon>
        <taxon>Glomeromycetes</taxon>
        <taxon>Glomerales</taxon>
        <taxon>Glomeraceae</taxon>
        <taxon>Funneliformis</taxon>
    </lineage>
</organism>
<evidence type="ECO:0000313" key="15">
    <source>
        <dbReference type="Proteomes" id="UP001153678"/>
    </source>
</evidence>
<feature type="region of interest" description="Disordered" evidence="10">
    <location>
        <begin position="687"/>
        <end position="722"/>
    </location>
</feature>
<dbReference type="InterPro" id="IPR011545">
    <property type="entry name" value="DEAD/DEAH_box_helicase_dom"/>
</dbReference>
<keyword evidence="3 9" id="KW-0378">Hydrolase</keyword>
<dbReference type="PROSITE" id="PS51192">
    <property type="entry name" value="HELICASE_ATP_BIND_1"/>
    <property type="match status" value="1"/>
</dbReference>
<dbReference type="InterPro" id="IPR027417">
    <property type="entry name" value="P-loop_NTPase"/>
</dbReference>
<dbReference type="PROSITE" id="PS00039">
    <property type="entry name" value="DEAD_ATP_HELICASE"/>
    <property type="match status" value="1"/>
</dbReference>
<evidence type="ECO:0000256" key="6">
    <source>
        <dbReference type="ARBA" id="ARBA00022884"/>
    </source>
</evidence>
<feature type="compositionally biased region" description="Basic and acidic residues" evidence="10">
    <location>
        <begin position="690"/>
        <end position="702"/>
    </location>
</feature>
<dbReference type="InterPro" id="IPR050079">
    <property type="entry name" value="DEAD_box_RNA_helicase"/>
</dbReference>
<dbReference type="GO" id="GO:0003724">
    <property type="term" value="F:RNA helicase activity"/>
    <property type="evidence" value="ECO:0007669"/>
    <property type="project" value="UniProtKB-EC"/>
</dbReference>
<dbReference type="GO" id="GO:0016787">
    <property type="term" value="F:hydrolase activity"/>
    <property type="evidence" value="ECO:0007669"/>
    <property type="project" value="UniProtKB-KW"/>
</dbReference>
<keyword evidence="15" id="KW-1185">Reference proteome</keyword>
<dbReference type="PANTHER" id="PTHR47959:SF1">
    <property type="entry name" value="ATP-DEPENDENT RNA HELICASE DBPA"/>
    <property type="match status" value="1"/>
</dbReference>
<dbReference type="InterPro" id="IPR014014">
    <property type="entry name" value="RNA_helicase_DEAD_Q_motif"/>
</dbReference>
<dbReference type="Pfam" id="PF00271">
    <property type="entry name" value="Helicase_C"/>
    <property type="match status" value="1"/>
</dbReference>
<feature type="domain" description="Helicase C-terminal" evidence="12">
    <location>
        <begin position="405"/>
        <end position="573"/>
    </location>
</feature>
<feature type="region of interest" description="Disordered" evidence="10">
    <location>
        <begin position="18"/>
        <end position="37"/>
    </location>
</feature>
<evidence type="ECO:0000256" key="8">
    <source>
        <dbReference type="PROSITE-ProRule" id="PRU00552"/>
    </source>
</evidence>
<dbReference type="Gene3D" id="3.40.50.300">
    <property type="entry name" value="P-loop containing nucleotide triphosphate hydrolases"/>
    <property type="match status" value="2"/>
</dbReference>
<evidence type="ECO:0000256" key="9">
    <source>
        <dbReference type="RuleBase" id="RU000492"/>
    </source>
</evidence>
<feature type="region of interest" description="Disordered" evidence="10">
    <location>
        <begin position="143"/>
        <end position="170"/>
    </location>
</feature>
<feature type="compositionally biased region" description="Acidic residues" evidence="10">
    <location>
        <begin position="151"/>
        <end position="166"/>
    </location>
</feature>
<dbReference type="PROSITE" id="PS51194">
    <property type="entry name" value="HELICASE_CTER"/>
    <property type="match status" value="1"/>
</dbReference>
<feature type="domain" description="Helicase ATP-binding" evidence="11">
    <location>
        <begin position="246"/>
        <end position="420"/>
    </location>
</feature>
<proteinExistence type="inferred from homology"/>
<reference evidence="14" key="1">
    <citation type="submission" date="2022-08" db="EMBL/GenBank/DDBJ databases">
        <authorList>
            <person name="Kallberg Y."/>
            <person name="Tangrot J."/>
            <person name="Rosling A."/>
        </authorList>
    </citation>
    <scope>NUCLEOTIDE SEQUENCE</scope>
    <source>
        <strain evidence="14">Wild A</strain>
    </source>
</reference>
<feature type="compositionally biased region" description="Polar residues" evidence="10">
    <location>
        <begin position="23"/>
        <end position="37"/>
    </location>
</feature>
<dbReference type="SUPFAM" id="SSF52540">
    <property type="entry name" value="P-loop containing nucleoside triphosphate hydrolases"/>
    <property type="match status" value="2"/>
</dbReference>
<dbReference type="GO" id="GO:0005829">
    <property type="term" value="C:cytosol"/>
    <property type="evidence" value="ECO:0007669"/>
    <property type="project" value="TreeGrafter"/>
</dbReference>
<dbReference type="SMART" id="SM00487">
    <property type="entry name" value="DEXDc"/>
    <property type="match status" value="1"/>
</dbReference>
<dbReference type="Pfam" id="PF00270">
    <property type="entry name" value="DEAD"/>
    <property type="match status" value="1"/>
</dbReference>
<evidence type="ECO:0000259" key="11">
    <source>
        <dbReference type="PROSITE" id="PS51192"/>
    </source>
</evidence>
<keyword evidence="6" id="KW-0694">RNA-binding</keyword>
<evidence type="ECO:0000256" key="5">
    <source>
        <dbReference type="ARBA" id="ARBA00022840"/>
    </source>
</evidence>
<comment type="catalytic activity">
    <reaction evidence="7">
        <text>ATP + H2O = ADP + phosphate + H(+)</text>
        <dbReference type="Rhea" id="RHEA:13065"/>
        <dbReference type="ChEBI" id="CHEBI:15377"/>
        <dbReference type="ChEBI" id="CHEBI:15378"/>
        <dbReference type="ChEBI" id="CHEBI:30616"/>
        <dbReference type="ChEBI" id="CHEBI:43474"/>
        <dbReference type="ChEBI" id="CHEBI:456216"/>
        <dbReference type="EC" id="3.6.4.13"/>
    </reaction>
</comment>
<evidence type="ECO:0000256" key="10">
    <source>
        <dbReference type="SAM" id="MobiDB-lite"/>
    </source>
</evidence>
<dbReference type="GO" id="GO:0005524">
    <property type="term" value="F:ATP binding"/>
    <property type="evidence" value="ECO:0007669"/>
    <property type="project" value="UniProtKB-KW"/>
</dbReference>
<feature type="compositionally biased region" description="Acidic residues" evidence="10">
    <location>
        <begin position="119"/>
        <end position="128"/>
    </location>
</feature>
<dbReference type="EC" id="3.6.4.13" evidence="1"/>
<feature type="domain" description="DEAD-box RNA helicase Q" evidence="13">
    <location>
        <begin position="215"/>
        <end position="243"/>
    </location>
</feature>
<dbReference type="PROSITE" id="PS51195">
    <property type="entry name" value="Q_MOTIF"/>
    <property type="match status" value="1"/>
</dbReference>
<evidence type="ECO:0000313" key="14">
    <source>
        <dbReference type="EMBL" id="CAI2172301.1"/>
    </source>
</evidence>
<dbReference type="Proteomes" id="UP001153678">
    <property type="component" value="Unassembled WGS sequence"/>
</dbReference>
<dbReference type="AlphaFoldDB" id="A0A9W4WU43"/>
<evidence type="ECO:0000256" key="3">
    <source>
        <dbReference type="ARBA" id="ARBA00022801"/>
    </source>
</evidence>